<proteinExistence type="predicted"/>
<accession>A0ABT5U5C1</accession>
<dbReference type="Proteomes" id="UP001528823">
    <property type="component" value="Unassembled WGS sequence"/>
</dbReference>
<gene>
    <name evidence="2" type="ORF">ORQ98_02105</name>
</gene>
<sequence length="215" mass="23343">MAIDTGLIGSVINALPLDRMISAPLNAMIKAQVQASKAYADFLLTVCIKDGKAIAVEFEYDETLVNSEGRYQGTLTKTMRIPLLAAISHPNITVDEGKIDFELEVSQSEETHSSTEAEASLEAKVGWGPFSVTINGRVSHKSEQTRKTDTRAKYSISTTVKRQNPPEALMRVIDYLTDAATKPVVLPNAKPENTDALPKDDVLPAPQADEKKTGS</sequence>
<evidence type="ECO:0000313" key="3">
    <source>
        <dbReference type="Proteomes" id="UP001528823"/>
    </source>
</evidence>
<name>A0ABT5U5C1_9GAMM</name>
<comment type="caution">
    <text evidence="2">The sequence shown here is derived from an EMBL/GenBank/DDBJ whole genome shotgun (WGS) entry which is preliminary data.</text>
</comment>
<organism evidence="2 3">
    <name type="scientific">Spartinivicinus poritis</name>
    <dbReference type="NCBI Taxonomy" id="2994640"/>
    <lineage>
        <taxon>Bacteria</taxon>
        <taxon>Pseudomonadati</taxon>
        <taxon>Pseudomonadota</taxon>
        <taxon>Gammaproteobacteria</taxon>
        <taxon>Oceanospirillales</taxon>
        <taxon>Zooshikellaceae</taxon>
        <taxon>Spartinivicinus</taxon>
    </lineage>
</organism>
<protein>
    <submittedName>
        <fullName evidence="2">DUF2589 domain-containing protein</fullName>
    </submittedName>
</protein>
<feature type="compositionally biased region" description="Basic and acidic residues" evidence="1">
    <location>
        <begin position="197"/>
        <end position="215"/>
    </location>
</feature>
<evidence type="ECO:0000313" key="2">
    <source>
        <dbReference type="EMBL" id="MDE1460752.1"/>
    </source>
</evidence>
<dbReference type="Pfam" id="PF11655">
    <property type="entry name" value="DUF2589"/>
    <property type="match status" value="1"/>
</dbReference>
<dbReference type="RefSeq" id="WP_274687124.1">
    <property type="nucleotide sequence ID" value="NZ_JAPMOU010000002.1"/>
</dbReference>
<dbReference type="InterPro" id="IPR024510">
    <property type="entry name" value="DUF2589"/>
</dbReference>
<keyword evidence="3" id="KW-1185">Reference proteome</keyword>
<feature type="region of interest" description="Disordered" evidence="1">
    <location>
        <begin position="182"/>
        <end position="215"/>
    </location>
</feature>
<evidence type="ECO:0000256" key="1">
    <source>
        <dbReference type="SAM" id="MobiDB-lite"/>
    </source>
</evidence>
<dbReference type="EMBL" id="JAPMOU010000002">
    <property type="protein sequence ID" value="MDE1460752.1"/>
    <property type="molecule type" value="Genomic_DNA"/>
</dbReference>
<reference evidence="2 3" key="1">
    <citation type="submission" date="2022-11" db="EMBL/GenBank/DDBJ databases">
        <title>Spartinivicinus poritis sp. nov., isolated from scleractinian coral Porites lutea.</title>
        <authorList>
            <person name="Zhang G."/>
            <person name="Cai L."/>
            <person name="Wei Q."/>
        </authorList>
    </citation>
    <scope>NUCLEOTIDE SEQUENCE [LARGE SCALE GENOMIC DNA]</scope>
    <source>
        <strain evidence="2 3">A2-2</strain>
    </source>
</reference>